<proteinExistence type="predicted"/>
<name>A0A2S7VXT5_PHOAN</name>
<sequence>MKLILSEEDQAYKAGLYTLDRSSFTVINFWSLELKR</sequence>
<dbReference type="InterPro" id="IPR012340">
    <property type="entry name" value="NA-bd_OB-fold"/>
</dbReference>
<organism evidence="1 2">
    <name type="scientific">Photobacterium angustum</name>
    <dbReference type="NCBI Taxonomy" id="661"/>
    <lineage>
        <taxon>Bacteria</taxon>
        <taxon>Pseudomonadati</taxon>
        <taxon>Pseudomonadota</taxon>
        <taxon>Gammaproteobacteria</taxon>
        <taxon>Vibrionales</taxon>
        <taxon>Vibrionaceae</taxon>
        <taxon>Photobacterium</taxon>
    </lineage>
</organism>
<dbReference type="RefSeq" id="WP_105060222.1">
    <property type="nucleotide sequence ID" value="NZ_MSCJ01000001.1"/>
</dbReference>
<gene>
    <name evidence="1" type="ORF">BTO08_05505</name>
</gene>
<comment type="caution">
    <text evidence="1">The sequence shown here is derived from an EMBL/GenBank/DDBJ whole genome shotgun (WGS) entry which is preliminary data.</text>
</comment>
<accession>A0A2S7VXT5</accession>
<evidence type="ECO:0000313" key="2">
    <source>
        <dbReference type="Proteomes" id="UP000238730"/>
    </source>
</evidence>
<dbReference type="EMBL" id="MSCJ01000001">
    <property type="protein sequence ID" value="PQJ66919.1"/>
    <property type="molecule type" value="Genomic_DNA"/>
</dbReference>
<reference evidence="1 2" key="1">
    <citation type="submission" date="2016-12" db="EMBL/GenBank/DDBJ databases">
        <title>Diversity of luminous bacteria.</title>
        <authorList>
            <person name="Yoshizawa S."/>
            <person name="Kogure K."/>
        </authorList>
    </citation>
    <scope>NUCLEOTIDE SEQUENCE [LARGE SCALE GENOMIC DNA]</scope>
    <source>
        <strain evidence="1 2">LC1-200</strain>
    </source>
</reference>
<protein>
    <submittedName>
        <fullName evidence="1">Uncharacterized protein</fullName>
    </submittedName>
</protein>
<dbReference type="Proteomes" id="UP000238730">
    <property type="component" value="Unassembled WGS sequence"/>
</dbReference>
<dbReference type="AlphaFoldDB" id="A0A2S7VXT5"/>
<evidence type="ECO:0000313" key="1">
    <source>
        <dbReference type="EMBL" id="PQJ66919.1"/>
    </source>
</evidence>
<dbReference type="Gene3D" id="2.40.50.140">
    <property type="entry name" value="Nucleic acid-binding proteins"/>
    <property type="match status" value="1"/>
</dbReference>